<name>A0ABQ7UVK8_SOLTU</name>
<reference evidence="1 2" key="1">
    <citation type="journal article" date="2021" name="bioRxiv">
        <title>Chromosome-scale and haplotype-resolved genome assembly of a tetraploid potato cultivar.</title>
        <authorList>
            <person name="Sun H."/>
            <person name="Jiao W.-B."/>
            <person name="Krause K."/>
            <person name="Campoy J.A."/>
            <person name="Goel M."/>
            <person name="Folz-Donahue K."/>
            <person name="Kukat C."/>
            <person name="Huettel B."/>
            <person name="Schneeberger K."/>
        </authorList>
    </citation>
    <scope>NUCLEOTIDE SEQUENCE [LARGE SCALE GENOMIC DNA]</scope>
    <source>
        <strain evidence="1">SolTubOtavaFocal</strain>
        <tissue evidence="1">Leaves</tissue>
    </source>
</reference>
<keyword evidence="2" id="KW-1185">Reference proteome</keyword>
<proteinExistence type="predicted"/>
<protein>
    <submittedName>
        <fullName evidence="1">Uncharacterized protein</fullName>
    </submittedName>
</protein>
<sequence>MNNIKVVEEKSQFKTQQFLNVFISFDEAGKITDGSFFVKALNGEGRSIRREVIVIDDRYDRKVMTLWGDFAKIEGQMLQSLETNNLQQWKDSMKAQKIDIRLMPSRLMQIVRQVRNTNILNGSLAIVKDMYYKFNPTVSGINNNTDSNTDLWYHACKKYCRRVTVINNRAICTYGRTEDIDYEER</sequence>
<comment type="caution">
    <text evidence="1">The sequence shown here is derived from an EMBL/GenBank/DDBJ whole genome shotgun (WGS) entry which is preliminary data.</text>
</comment>
<organism evidence="1 2">
    <name type="scientific">Solanum tuberosum</name>
    <name type="common">Potato</name>
    <dbReference type="NCBI Taxonomy" id="4113"/>
    <lineage>
        <taxon>Eukaryota</taxon>
        <taxon>Viridiplantae</taxon>
        <taxon>Streptophyta</taxon>
        <taxon>Embryophyta</taxon>
        <taxon>Tracheophyta</taxon>
        <taxon>Spermatophyta</taxon>
        <taxon>Magnoliopsida</taxon>
        <taxon>eudicotyledons</taxon>
        <taxon>Gunneridae</taxon>
        <taxon>Pentapetalae</taxon>
        <taxon>asterids</taxon>
        <taxon>lamiids</taxon>
        <taxon>Solanales</taxon>
        <taxon>Solanaceae</taxon>
        <taxon>Solanoideae</taxon>
        <taxon>Solaneae</taxon>
        <taxon>Solanum</taxon>
    </lineage>
</organism>
<gene>
    <name evidence="1" type="ORF">KY290_026094</name>
</gene>
<accession>A0ABQ7UVK8</accession>
<evidence type="ECO:0000313" key="1">
    <source>
        <dbReference type="EMBL" id="KAH0755824.1"/>
    </source>
</evidence>
<evidence type="ECO:0000313" key="2">
    <source>
        <dbReference type="Proteomes" id="UP000826656"/>
    </source>
</evidence>
<dbReference type="EMBL" id="JAIVGD010000018">
    <property type="protein sequence ID" value="KAH0755824.1"/>
    <property type="molecule type" value="Genomic_DNA"/>
</dbReference>
<dbReference type="Proteomes" id="UP000826656">
    <property type="component" value="Unassembled WGS sequence"/>
</dbReference>